<reference evidence="6" key="1">
    <citation type="submission" date="2011-11" db="EMBL/GenBank/DDBJ databases">
        <title>The Draft Genome of Spermophilus tridecemlineatus.</title>
        <authorList>
            <consortium name="The Broad Institute Genome Assembly &amp; Analysis Group"/>
            <consortium name="Computational R&amp;D Group"/>
            <consortium name="and Sequencing Platform"/>
            <person name="Di Palma F."/>
            <person name="Alfoldi J."/>
            <person name="Johnson J."/>
            <person name="Berlin A."/>
            <person name="Gnerre S."/>
            <person name="Jaffe D."/>
            <person name="MacCallum I."/>
            <person name="Young S."/>
            <person name="Walker B.J."/>
            <person name="Lindblad-Toh K."/>
        </authorList>
    </citation>
    <scope>NUCLEOTIDE SEQUENCE [LARGE SCALE GENOMIC DNA]</scope>
</reference>
<dbReference type="Gene3D" id="1.10.1070.11">
    <property type="entry name" value="Phosphatidylinositol 3-/4-kinase, catalytic domain"/>
    <property type="match status" value="1"/>
</dbReference>
<dbReference type="SUPFAM" id="SSF56112">
    <property type="entry name" value="Protein kinase-like (PK-like)"/>
    <property type="match status" value="1"/>
</dbReference>
<dbReference type="PROSITE" id="PS00916">
    <property type="entry name" value="PI3_4_KINASE_2"/>
    <property type="match status" value="1"/>
</dbReference>
<dbReference type="InterPro" id="IPR018936">
    <property type="entry name" value="PI3/4_kinase_CS"/>
</dbReference>
<evidence type="ECO:0000256" key="2">
    <source>
        <dbReference type="ARBA" id="ARBA00022679"/>
    </source>
</evidence>
<dbReference type="GO" id="GO:0004430">
    <property type="term" value="F:1-phosphatidylinositol 4-kinase activity"/>
    <property type="evidence" value="ECO:0007669"/>
    <property type="project" value="TreeGrafter"/>
</dbReference>
<sequence>MIEPVVNAVSIHQVKKQSQLSLLDYFLQEHGSYTTEAFLSAQRNFVQSCAGYCLVCYLLQVKDRHNGNILLDAEGHIIHIDFGFILSSSPRNLGFETSAFKLTTEFVDVMGGLHGDMFNYYKMLMLQGLIAARKHMDKVVQIVEIMQQGCRRCSGASPSGPMMTVAQVICSQLPCFHGSSTIRNLKERFHMSMTEEQLQLLVEQMVDGSMRSITTKLYDGFQYLTNGIM</sequence>
<reference evidence="5" key="3">
    <citation type="submission" date="2025-09" db="UniProtKB">
        <authorList>
            <consortium name="Ensembl"/>
        </authorList>
    </citation>
    <scope>IDENTIFICATION</scope>
</reference>
<keyword evidence="2" id="KW-0808">Transferase</keyword>
<organism evidence="5 6">
    <name type="scientific">Ictidomys tridecemlineatus</name>
    <name type="common">Thirteen-lined ground squirrel</name>
    <name type="synonym">Spermophilus tridecemlineatus</name>
    <dbReference type="NCBI Taxonomy" id="43179"/>
    <lineage>
        <taxon>Eukaryota</taxon>
        <taxon>Metazoa</taxon>
        <taxon>Chordata</taxon>
        <taxon>Craniata</taxon>
        <taxon>Vertebrata</taxon>
        <taxon>Euteleostomi</taxon>
        <taxon>Mammalia</taxon>
        <taxon>Eutheria</taxon>
        <taxon>Euarchontoglires</taxon>
        <taxon>Glires</taxon>
        <taxon>Rodentia</taxon>
        <taxon>Sciuromorpha</taxon>
        <taxon>Sciuridae</taxon>
        <taxon>Xerinae</taxon>
        <taxon>Marmotini</taxon>
        <taxon>Ictidomys</taxon>
    </lineage>
</organism>
<feature type="domain" description="PI3K/PI4K catalytic" evidence="4">
    <location>
        <begin position="1"/>
        <end position="214"/>
    </location>
</feature>
<evidence type="ECO:0000259" key="4">
    <source>
        <dbReference type="PROSITE" id="PS50290"/>
    </source>
</evidence>
<dbReference type="FunFam" id="1.10.1070.11:FF:000004">
    <property type="entry name" value="Phosphatidylinositol 4-kinase, catalytic, beta"/>
    <property type="match status" value="1"/>
</dbReference>
<dbReference type="GO" id="GO:0016020">
    <property type="term" value="C:membrane"/>
    <property type="evidence" value="ECO:0007669"/>
    <property type="project" value="TreeGrafter"/>
</dbReference>
<dbReference type="SMART" id="SM00146">
    <property type="entry name" value="PI3Kc"/>
    <property type="match status" value="1"/>
</dbReference>
<keyword evidence="3" id="KW-0418">Kinase</keyword>
<gene>
    <name evidence="5" type="primary">PI4KB</name>
</gene>
<dbReference type="InterPro" id="IPR011009">
    <property type="entry name" value="Kinase-like_dom_sf"/>
</dbReference>
<dbReference type="GO" id="GO:0046854">
    <property type="term" value="P:phosphatidylinositol phosphate biosynthetic process"/>
    <property type="evidence" value="ECO:0007669"/>
    <property type="project" value="InterPro"/>
</dbReference>
<evidence type="ECO:0000256" key="1">
    <source>
        <dbReference type="ARBA" id="ARBA00006209"/>
    </source>
</evidence>
<dbReference type="GeneTree" id="ENSGT00550000074892"/>
<dbReference type="Ensembl" id="ENSSTOT00000032253.1">
    <property type="protein sequence ID" value="ENSSTOP00000032323.1"/>
    <property type="gene ID" value="ENSSTOG00000013237.3"/>
</dbReference>
<proteinExistence type="inferred from homology"/>
<dbReference type="AlphaFoldDB" id="A0A287DFI8"/>
<dbReference type="Pfam" id="PF00454">
    <property type="entry name" value="PI3_PI4_kinase"/>
    <property type="match status" value="1"/>
</dbReference>
<dbReference type="PANTHER" id="PTHR10048:SF22">
    <property type="entry name" value="PHOSPHATIDYLINOSITOL 4-KINASE BETA"/>
    <property type="match status" value="1"/>
</dbReference>
<evidence type="ECO:0000256" key="3">
    <source>
        <dbReference type="ARBA" id="ARBA00022777"/>
    </source>
</evidence>
<dbReference type="InterPro" id="IPR000403">
    <property type="entry name" value="PI3/4_kinase_cat_dom"/>
</dbReference>
<dbReference type="InterPro" id="IPR036940">
    <property type="entry name" value="PI3/4_kinase_cat_sf"/>
</dbReference>
<dbReference type="PANTHER" id="PTHR10048">
    <property type="entry name" value="PHOSPHATIDYLINOSITOL KINASE"/>
    <property type="match status" value="1"/>
</dbReference>
<reference evidence="5" key="2">
    <citation type="submission" date="2025-08" db="UniProtKB">
        <authorList>
            <consortium name="Ensembl"/>
        </authorList>
    </citation>
    <scope>IDENTIFICATION</scope>
</reference>
<dbReference type="PROSITE" id="PS50290">
    <property type="entry name" value="PI3_4_KINASE_3"/>
    <property type="match status" value="1"/>
</dbReference>
<dbReference type="Proteomes" id="UP000005215">
    <property type="component" value="Unassembled WGS sequence"/>
</dbReference>
<evidence type="ECO:0000313" key="5">
    <source>
        <dbReference type="Ensembl" id="ENSSTOP00000032323.1"/>
    </source>
</evidence>
<comment type="similarity">
    <text evidence="1">Belongs to the PI3/PI4-kinase family. Type III PI4K subfamily.</text>
</comment>
<accession>A0A287DFI8</accession>
<keyword evidence="6" id="KW-1185">Reference proteome</keyword>
<protein>
    <submittedName>
        <fullName evidence="5">Phosphatidylinositol 4-kinase beta</fullName>
    </submittedName>
</protein>
<dbReference type="EMBL" id="AGTP01066249">
    <property type="status" value="NOT_ANNOTATED_CDS"/>
    <property type="molecule type" value="Genomic_DNA"/>
</dbReference>
<dbReference type="GO" id="GO:0048015">
    <property type="term" value="P:phosphatidylinositol-mediated signaling"/>
    <property type="evidence" value="ECO:0007669"/>
    <property type="project" value="TreeGrafter"/>
</dbReference>
<name>A0A287DFI8_ICTTR</name>
<evidence type="ECO:0000313" key="6">
    <source>
        <dbReference type="Proteomes" id="UP000005215"/>
    </source>
</evidence>
<dbReference type="GO" id="GO:0005737">
    <property type="term" value="C:cytoplasm"/>
    <property type="evidence" value="ECO:0007669"/>
    <property type="project" value="TreeGrafter"/>
</dbReference>
<dbReference type="InterPro" id="IPR015433">
    <property type="entry name" value="PI3/4_kinase"/>
</dbReference>